<evidence type="ECO:0000313" key="4">
    <source>
        <dbReference type="EMBL" id="QEV62831.1"/>
    </source>
</evidence>
<name>A0A5P2XEB8_STRST</name>
<gene>
    <name evidence="4" type="ORF">CP982_32410</name>
</gene>
<dbReference type="AlphaFoldDB" id="A0A5P2XEB8"/>
<dbReference type="PANTHER" id="PTHR32097:SF4">
    <property type="entry name" value="GENERAL STRESS PROTEIN 16U"/>
    <property type="match status" value="1"/>
</dbReference>
<dbReference type="OrthoDB" id="3206608at2"/>
<organism evidence="4 5">
    <name type="scientific">Streptomyces spectabilis</name>
    <dbReference type="NCBI Taxonomy" id="68270"/>
    <lineage>
        <taxon>Bacteria</taxon>
        <taxon>Bacillati</taxon>
        <taxon>Actinomycetota</taxon>
        <taxon>Actinomycetes</taxon>
        <taxon>Kitasatosporales</taxon>
        <taxon>Streptomycetaceae</taxon>
        <taxon>Streptomyces</taxon>
    </lineage>
</organism>
<reference evidence="4 5" key="1">
    <citation type="submission" date="2017-09" db="EMBL/GenBank/DDBJ databases">
        <authorList>
            <person name="Lee N."/>
            <person name="Cho B.-K."/>
        </authorList>
    </citation>
    <scope>NUCLEOTIDE SEQUENCE [LARGE SCALE GENOMIC DNA]</scope>
    <source>
        <strain evidence="4 5">ATCC 27465</strain>
    </source>
</reference>
<evidence type="ECO:0000256" key="1">
    <source>
        <dbReference type="ARBA" id="ARBA00008775"/>
    </source>
</evidence>
<dbReference type="PANTHER" id="PTHR32097">
    <property type="entry name" value="CAMP-BINDING PROTEIN 1-RELATED"/>
    <property type="match status" value="1"/>
</dbReference>
<feature type="compositionally biased region" description="Low complexity" evidence="2">
    <location>
        <begin position="69"/>
        <end position="79"/>
    </location>
</feature>
<proteinExistence type="inferred from homology"/>
<feature type="compositionally biased region" description="Basic residues" evidence="2">
    <location>
        <begin position="57"/>
        <end position="68"/>
    </location>
</feature>
<evidence type="ECO:0000313" key="5">
    <source>
        <dbReference type="Proteomes" id="UP000326505"/>
    </source>
</evidence>
<comment type="similarity">
    <text evidence="1">Belongs to the CAPAB/TerDEXZ family.</text>
</comment>
<dbReference type="InterPro" id="IPR051324">
    <property type="entry name" value="Stress/Tellurium_Resist"/>
</dbReference>
<dbReference type="CDD" id="cd06974">
    <property type="entry name" value="TerD_like"/>
    <property type="match status" value="1"/>
</dbReference>
<protein>
    <recommendedName>
        <fullName evidence="3">TerD domain-containing protein</fullName>
    </recommendedName>
</protein>
<dbReference type="EMBL" id="CP023690">
    <property type="protein sequence ID" value="QEV62831.1"/>
    <property type="molecule type" value="Genomic_DNA"/>
</dbReference>
<feature type="region of interest" description="Disordered" evidence="2">
    <location>
        <begin position="35"/>
        <end position="95"/>
    </location>
</feature>
<dbReference type="Pfam" id="PF02342">
    <property type="entry name" value="TerD"/>
    <property type="match status" value="1"/>
</dbReference>
<accession>A0A5P2XEB8</accession>
<feature type="domain" description="TerD" evidence="3">
    <location>
        <begin position="465"/>
        <end position="610"/>
    </location>
</feature>
<evidence type="ECO:0000259" key="3">
    <source>
        <dbReference type="Pfam" id="PF02342"/>
    </source>
</evidence>
<dbReference type="KEGG" id="sspb:CP982_32410"/>
<evidence type="ECO:0000256" key="2">
    <source>
        <dbReference type="SAM" id="MobiDB-lite"/>
    </source>
</evidence>
<dbReference type="Proteomes" id="UP000326505">
    <property type="component" value="Chromosome"/>
</dbReference>
<feature type="compositionally biased region" description="Basic and acidic residues" evidence="2">
    <location>
        <begin position="80"/>
        <end position="95"/>
    </location>
</feature>
<sequence>MGFGFRVGVPGLSVRVSTRGVRTSVGPRMARVNVGGGRTTLSSGMGPFYASTALGGGRRRTSTSRSRPRAAPAPSGAQLERARRQAERAQQEAERDAAIAHLRALRQQMTSVHLQSFAPAHPPAVPGPPQLGLPWALAEAKAFHLAGLGVFARSGRAEAKLRAEQDAPGYLAAEQARLQGVHGELAAEAHQWWQALVANDEATVCETVNYAFSDNPAAGCAVGVDGSVMSVVMRQQDIDTLPDQTPGVTSAGRPTLKTLTKRDRVLWWLTAMGSNVIATLKEGFAVAPGITAIDLAVITRMPDTQRLGFAAYGRWSRQAVEAGPWREPEDALRFLDVGDDVACAVTTTASGNLSSAIKPLDTSRLPGLQSLLDHAQDDAASVDATLADLDGDLRATVPATPDAPAPDHYRIRTFAEWRTQTPSVAPPPAIGEPAPAAPTALVPGQNLTLPDEAWDGLHIAFSFGGADADLTLFLTDAQSRVASDEDFVFYNQPSAAEGAVRLLGKLNDGTHTVERAAVHLAALPEHVQRMTIAINMDVDTGLTCGSLTHAELSVGCATAVWAFQPPADPAIRAMVVAELYRHRSADGRPVWKLRAVGQGWADGLDDLARAHGVDVG</sequence>
<dbReference type="Gene3D" id="2.60.60.30">
    <property type="entry name" value="sav2460 like domains"/>
    <property type="match status" value="1"/>
</dbReference>
<dbReference type="InterPro" id="IPR003325">
    <property type="entry name" value="TerD"/>
</dbReference>